<sequence length="212" mass="22719">MPKPVSSLSPEAAIRAHFGLTQEELARYLGVSRGQVGHQETGRRPASAKAALRLTRLGRLLPPPEGFGPPAPTSTYAPPPVPAALFGAELPLPAGLAASPIRQRQRQCARRLALLRRDLHVLTSRTTGYERRRWALPVLETALTPHPADPAAAEHAEQAHLRRWLDELAATLPPAPALRPDADTALALLVVRLAALEAEAATLVHLLARAAT</sequence>
<dbReference type="PROSITE" id="PS50943">
    <property type="entry name" value="HTH_CROC1"/>
    <property type="match status" value="1"/>
</dbReference>
<dbReference type="GO" id="GO:0003677">
    <property type="term" value="F:DNA binding"/>
    <property type="evidence" value="ECO:0007669"/>
    <property type="project" value="InterPro"/>
</dbReference>
<gene>
    <name evidence="2" type="ORF">FY528_01320</name>
</gene>
<dbReference type="InterPro" id="IPR001387">
    <property type="entry name" value="Cro/C1-type_HTH"/>
</dbReference>
<dbReference type="InterPro" id="IPR010982">
    <property type="entry name" value="Lambda_DNA-bd_dom_sf"/>
</dbReference>
<dbReference type="EMBL" id="VTHL01000001">
    <property type="protein sequence ID" value="TYZ14398.1"/>
    <property type="molecule type" value="Genomic_DNA"/>
</dbReference>
<dbReference type="Gene3D" id="1.10.260.40">
    <property type="entry name" value="lambda repressor-like DNA-binding domains"/>
    <property type="match status" value="1"/>
</dbReference>
<feature type="domain" description="HTH cro/C1-type" evidence="1">
    <location>
        <begin position="13"/>
        <end position="54"/>
    </location>
</feature>
<dbReference type="RefSeq" id="WP_149069182.1">
    <property type="nucleotide sequence ID" value="NZ_VTHL01000001.1"/>
</dbReference>
<dbReference type="CDD" id="cd00093">
    <property type="entry name" value="HTH_XRE"/>
    <property type="match status" value="1"/>
</dbReference>
<name>A0A5D6VI49_9BACT</name>
<dbReference type="SUPFAM" id="SSF47413">
    <property type="entry name" value="lambda repressor-like DNA-binding domains"/>
    <property type="match status" value="1"/>
</dbReference>
<accession>A0A5D6VI49</accession>
<dbReference type="Pfam" id="PF01381">
    <property type="entry name" value="HTH_3"/>
    <property type="match status" value="1"/>
</dbReference>
<dbReference type="AlphaFoldDB" id="A0A5D6VI49"/>
<reference evidence="2 3" key="1">
    <citation type="submission" date="2019-08" db="EMBL/GenBank/DDBJ databases">
        <authorList>
            <person name="Seo M.-J."/>
        </authorList>
    </citation>
    <scope>NUCLEOTIDE SEQUENCE [LARGE SCALE GENOMIC DNA]</scope>
    <source>
        <strain evidence="2 3">KIGAM108</strain>
    </source>
</reference>
<comment type="caution">
    <text evidence="2">The sequence shown here is derived from an EMBL/GenBank/DDBJ whole genome shotgun (WGS) entry which is preliminary data.</text>
</comment>
<organism evidence="2 3">
    <name type="scientific">Hymenobacter lutimineralis</name>
    <dbReference type="NCBI Taxonomy" id="2606448"/>
    <lineage>
        <taxon>Bacteria</taxon>
        <taxon>Pseudomonadati</taxon>
        <taxon>Bacteroidota</taxon>
        <taxon>Cytophagia</taxon>
        <taxon>Cytophagales</taxon>
        <taxon>Hymenobacteraceae</taxon>
        <taxon>Hymenobacter</taxon>
    </lineage>
</organism>
<keyword evidence="3" id="KW-1185">Reference proteome</keyword>
<protein>
    <submittedName>
        <fullName evidence="2">Helix-turn-helix transcriptional regulator</fullName>
    </submittedName>
</protein>
<dbReference type="Proteomes" id="UP000322791">
    <property type="component" value="Unassembled WGS sequence"/>
</dbReference>
<evidence type="ECO:0000313" key="3">
    <source>
        <dbReference type="Proteomes" id="UP000322791"/>
    </source>
</evidence>
<evidence type="ECO:0000259" key="1">
    <source>
        <dbReference type="PROSITE" id="PS50943"/>
    </source>
</evidence>
<evidence type="ECO:0000313" key="2">
    <source>
        <dbReference type="EMBL" id="TYZ14398.1"/>
    </source>
</evidence>
<proteinExistence type="predicted"/>